<comment type="subcellular location">
    <subcellularLocation>
        <location evidence="2">Cytoplasm</location>
    </subcellularLocation>
</comment>
<dbReference type="Gene3D" id="3.90.190.20">
    <property type="entry name" value="Mur ligase, C-terminal domain"/>
    <property type="match status" value="1"/>
</dbReference>
<dbReference type="InterPro" id="IPR004101">
    <property type="entry name" value="Mur_ligase_C"/>
</dbReference>
<dbReference type="SUPFAM" id="SSF53623">
    <property type="entry name" value="MurD-like peptide ligases, catalytic domain"/>
    <property type="match status" value="1"/>
</dbReference>
<dbReference type="GO" id="GO:0016881">
    <property type="term" value="F:acid-amino acid ligase activity"/>
    <property type="evidence" value="ECO:0007669"/>
    <property type="project" value="InterPro"/>
</dbReference>
<dbReference type="GO" id="GO:0005737">
    <property type="term" value="C:cytoplasm"/>
    <property type="evidence" value="ECO:0007669"/>
    <property type="project" value="UniProtKB-SubCell"/>
</dbReference>
<keyword evidence="2" id="KW-0132">Cell division</keyword>
<evidence type="ECO:0000313" key="5">
    <source>
        <dbReference type="EMBL" id="OGH69144.1"/>
    </source>
</evidence>
<dbReference type="Pfam" id="PF02875">
    <property type="entry name" value="Mur_ligase_C"/>
    <property type="match status" value="1"/>
</dbReference>
<dbReference type="NCBIfam" id="TIGR01085">
    <property type="entry name" value="murE"/>
    <property type="match status" value="1"/>
</dbReference>
<evidence type="ECO:0000259" key="3">
    <source>
        <dbReference type="Pfam" id="PF02875"/>
    </source>
</evidence>
<dbReference type="EMBL" id="MFQA01000013">
    <property type="protein sequence ID" value="OGH69144.1"/>
    <property type="molecule type" value="Genomic_DNA"/>
</dbReference>
<dbReference type="GO" id="GO:0008360">
    <property type="term" value="P:regulation of cell shape"/>
    <property type="evidence" value="ECO:0007669"/>
    <property type="project" value="UniProtKB-KW"/>
</dbReference>
<organism evidence="5 6">
    <name type="scientific">Candidatus Magasanikbacteria bacterium RIFCSPHIGHO2_02_FULL_45_10</name>
    <dbReference type="NCBI Taxonomy" id="1798679"/>
    <lineage>
        <taxon>Bacteria</taxon>
        <taxon>Candidatus Magasanikiibacteriota</taxon>
    </lineage>
</organism>
<dbReference type="GO" id="GO:0005524">
    <property type="term" value="F:ATP binding"/>
    <property type="evidence" value="ECO:0007669"/>
    <property type="project" value="InterPro"/>
</dbReference>
<dbReference type="InterPro" id="IPR036615">
    <property type="entry name" value="Mur_ligase_C_dom_sf"/>
</dbReference>
<keyword evidence="2" id="KW-0573">Peptidoglycan synthesis</keyword>
<dbReference type="AlphaFoldDB" id="A0A1F6MC00"/>
<evidence type="ECO:0000259" key="4">
    <source>
        <dbReference type="Pfam" id="PF08245"/>
    </source>
</evidence>
<dbReference type="InterPro" id="IPR005761">
    <property type="entry name" value="UDP-N-AcMur-Glu-dNH2Pim_ligase"/>
</dbReference>
<feature type="domain" description="Mur ligase C-terminal" evidence="3">
    <location>
        <begin position="270"/>
        <end position="404"/>
    </location>
</feature>
<dbReference type="InterPro" id="IPR013221">
    <property type="entry name" value="Mur_ligase_cen"/>
</dbReference>
<dbReference type="Gene3D" id="3.40.1190.10">
    <property type="entry name" value="Mur-like, catalytic domain"/>
    <property type="match status" value="1"/>
</dbReference>
<dbReference type="GO" id="GO:0051301">
    <property type="term" value="P:cell division"/>
    <property type="evidence" value="ECO:0007669"/>
    <property type="project" value="UniProtKB-KW"/>
</dbReference>
<dbReference type="GO" id="GO:0071555">
    <property type="term" value="P:cell wall organization"/>
    <property type="evidence" value="ECO:0007669"/>
    <property type="project" value="UniProtKB-KW"/>
</dbReference>
<dbReference type="Proteomes" id="UP000176413">
    <property type="component" value="Unassembled WGS sequence"/>
</dbReference>
<reference evidence="5 6" key="1">
    <citation type="journal article" date="2016" name="Nat. Commun.">
        <title>Thousands of microbial genomes shed light on interconnected biogeochemical processes in an aquifer system.</title>
        <authorList>
            <person name="Anantharaman K."/>
            <person name="Brown C.T."/>
            <person name="Hug L.A."/>
            <person name="Sharon I."/>
            <person name="Castelle C.J."/>
            <person name="Probst A.J."/>
            <person name="Thomas B.C."/>
            <person name="Singh A."/>
            <person name="Wilkins M.J."/>
            <person name="Karaoz U."/>
            <person name="Brodie E.L."/>
            <person name="Williams K.H."/>
            <person name="Hubbard S.S."/>
            <person name="Banfield J.F."/>
        </authorList>
    </citation>
    <scope>NUCLEOTIDE SEQUENCE [LARGE SCALE GENOMIC DNA]</scope>
</reference>
<evidence type="ECO:0008006" key="7">
    <source>
        <dbReference type="Google" id="ProtNLM"/>
    </source>
</evidence>
<evidence type="ECO:0000256" key="2">
    <source>
        <dbReference type="RuleBase" id="RU004135"/>
    </source>
</evidence>
<evidence type="ECO:0000256" key="1">
    <source>
        <dbReference type="ARBA" id="ARBA00005898"/>
    </source>
</evidence>
<comment type="caution">
    <text evidence="5">The sequence shown here is derived from an EMBL/GenBank/DDBJ whole genome shotgun (WGS) entry which is preliminary data.</text>
</comment>
<dbReference type="PANTHER" id="PTHR23135">
    <property type="entry name" value="MUR LIGASE FAMILY MEMBER"/>
    <property type="match status" value="1"/>
</dbReference>
<comment type="pathway">
    <text evidence="2">Cell wall biogenesis; peptidoglycan biosynthesis.</text>
</comment>
<dbReference type="PANTHER" id="PTHR23135:SF4">
    <property type="entry name" value="UDP-N-ACETYLMURAMOYL-L-ALANYL-D-GLUTAMATE--2,6-DIAMINOPIMELATE LIGASE MURE HOMOLOG, CHLOROPLASTIC"/>
    <property type="match status" value="1"/>
</dbReference>
<accession>A0A1F6MC00</accession>
<evidence type="ECO:0000313" key="6">
    <source>
        <dbReference type="Proteomes" id="UP000176413"/>
    </source>
</evidence>
<keyword evidence="2" id="KW-0133">Cell shape</keyword>
<sequence length="446" mass="49213">MSFERLKPKVHLFLAWLAYWWYGRPAQKLIVIGVTGTKGKSTTCRLIASALEAGGHKVGLLSTVEFQIGERKWLNDKKMTMLGRGEIQRLLREMVQSGCRYVIVETSSEGILQYRHYGLLYDIAVFTNLGTEHSERHGGFDNLRRDKGKMFAALGAPAKKINSERIKKISIVNSDDVHSLYFMGFPAEEHWVFGLMHRPAKAGIKNIDGQLVESTGHGSQFTANGELYHLPLAGDFNVYNALAAIAVAQSQGVASSKIAQGFSRVTGVPGRMEFIDAGQPFKAIVDYAHEPISIRALFKTLRNIVKDDGKVIGIIGSDGGGRDIGKRSTMGEIAGTLADIVIVTDVNCFEEDPGQIAEMLAKGARTAGKKDGFDLFIEVDRRLAIRHALSFAKPGDVVVVTAKGTEQCIVVTKGRKIPWDDRTVMREELEALRKSARYEKTLFRGL</sequence>
<dbReference type="InterPro" id="IPR036565">
    <property type="entry name" value="Mur-like_cat_sf"/>
</dbReference>
<keyword evidence="2" id="KW-0131">Cell cycle</keyword>
<protein>
    <recommendedName>
        <fullName evidence="7">UDP-N-acetylmuramyl-tripeptide synthetase</fullName>
    </recommendedName>
</protein>
<proteinExistence type="inferred from homology"/>
<keyword evidence="2" id="KW-0961">Cell wall biogenesis/degradation</keyword>
<dbReference type="SUPFAM" id="SSF53244">
    <property type="entry name" value="MurD-like peptide ligases, peptide-binding domain"/>
    <property type="match status" value="1"/>
</dbReference>
<gene>
    <name evidence="5" type="ORF">A3D53_01730</name>
</gene>
<name>A0A1F6MC00_9BACT</name>
<comment type="similarity">
    <text evidence="1">Belongs to the MurCDEF family. MurE subfamily.</text>
</comment>
<dbReference type="UniPathway" id="UPA00219"/>
<feature type="domain" description="Mur ligase central" evidence="4">
    <location>
        <begin position="34"/>
        <end position="248"/>
    </location>
</feature>
<dbReference type="GO" id="GO:0009252">
    <property type="term" value="P:peptidoglycan biosynthetic process"/>
    <property type="evidence" value="ECO:0007669"/>
    <property type="project" value="UniProtKB-UniPathway"/>
</dbReference>
<dbReference type="Pfam" id="PF08245">
    <property type="entry name" value="Mur_ligase_M"/>
    <property type="match status" value="1"/>
</dbReference>